<keyword evidence="3" id="KW-1185">Reference proteome</keyword>
<reference evidence="2 3" key="1">
    <citation type="journal article" date="2017" name="Int. J. Syst. Evol. Microbiol.">
        <title>Ramlibacter alkalitolerans sp. nov., alkali-tolerant bacterium isolated from soil of ginseng.</title>
        <authorList>
            <person name="Lee D.H."/>
            <person name="Cha C.J."/>
        </authorList>
    </citation>
    <scope>NUCLEOTIDE SEQUENCE [LARGE SCALE GENOMIC DNA]</scope>
    <source>
        <strain evidence="2 3">KACC 19305</strain>
    </source>
</reference>
<comment type="caution">
    <text evidence="2">The sequence shown here is derived from an EMBL/GenBank/DDBJ whole genome shotgun (WGS) entry which is preliminary data.</text>
</comment>
<keyword evidence="1" id="KW-0812">Transmembrane</keyword>
<evidence type="ECO:0000313" key="2">
    <source>
        <dbReference type="EMBL" id="MBL0427803.1"/>
    </source>
</evidence>
<protein>
    <submittedName>
        <fullName evidence="2">Uncharacterized protein</fullName>
    </submittedName>
</protein>
<keyword evidence="1" id="KW-1133">Transmembrane helix</keyword>
<evidence type="ECO:0000256" key="1">
    <source>
        <dbReference type="SAM" id="Phobius"/>
    </source>
</evidence>
<dbReference type="Proteomes" id="UP000622707">
    <property type="component" value="Unassembled WGS sequence"/>
</dbReference>
<accession>A0ABS1JU77</accession>
<proteinExistence type="predicted"/>
<gene>
    <name evidence="2" type="ORF">JI746_22040</name>
</gene>
<organism evidence="2 3">
    <name type="scientific">Ramlibacter alkalitolerans</name>
    <dbReference type="NCBI Taxonomy" id="2039631"/>
    <lineage>
        <taxon>Bacteria</taxon>
        <taxon>Pseudomonadati</taxon>
        <taxon>Pseudomonadota</taxon>
        <taxon>Betaproteobacteria</taxon>
        <taxon>Burkholderiales</taxon>
        <taxon>Comamonadaceae</taxon>
        <taxon>Ramlibacter</taxon>
    </lineage>
</organism>
<sequence length="81" mass="9035">MTKSPLARLASPWLLAEYTIMNALMVATYLTIVAATGHEVDVVSFLVASVGWWLGGLRDYDEIEGWLERMVKGPARVSRRP</sequence>
<dbReference type="RefSeq" id="WP_201692434.1">
    <property type="nucleotide sequence ID" value="NZ_JAEQND010000013.1"/>
</dbReference>
<keyword evidence="1" id="KW-0472">Membrane</keyword>
<dbReference type="EMBL" id="JAEQND010000013">
    <property type="protein sequence ID" value="MBL0427803.1"/>
    <property type="molecule type" value="Genomic_DNA"/>
</dbReference>
<feature type="transmembrane region" description="Helical" evidence="1">
    <location>
        <begin position="12"/>
        <end position="36"/>
    </location>
</feature>
<evidence type="ECO:0000313" key="3">
    <source>
        <dbReference type="Proteomes" id="UP000622707"/>
    </source>
</evidence>
<name>A0ABS1JU77_9BURK</name>